<name>A0A2T4CG83_TRILO</name>
<dbReference type="AlphaFoldDB" id="A0A2T4CG83"/>
<sequence length="377" mass="41598">MEFYDLNRTPAVFRANAELKGAQSLQELATSNVWQTAASRWATGQLYACRVICPRPTRILTILTREFEAAKEKARRDGFGPVIQQLLGGPTEGPTALSRMDEILIIHTYASNGIGNIWASLAPLIERNRQPEGYTRPRRRPPSPARQASSTPGANVPSVSTPSSQASYPSSVGYVEEDLAPLLEEVTVRFASEFLRCVLNHVQRPTRGCPVHWRVQRTKHMVTDPKWTAIDDGGIQVVDHNGRVYQVALLEAKRAFQPIQNGRPSVSDALLAQTVAEALALRQSGYSLFGDDIFVVIAIKHYLRFLHFHISQQYLASFQTMDPAAGVTSGQYLNVNSTEWLDATTPEGRMNIVCHTTALVSKADGVVWGNGSSEDNV</sequence>
<evidence type="ECO:0000313" key="2">
    <source>
        <dbReference type="EMBL" id="PTB80577.1"/>
    </source>
</evidence>
<accession>A0A2T4CG83</accession>
<feature type="compositionally biased region" description="Low complexity" evidence="1">
    <location>
        <begin position="145"/>
        <end position="167"/>
    </location>
</feature>
<reference evidence="2 3" key="1">
    <citation type="submission" date="2016-07" db="EMBL/GenBank/DDBJ databases">
        <title>Multiple horizontal gene transfer events from other fungi enriched the ability of initially mycotrophic Trichoderma (Ascomycota) to feed on dead plant biomass.</title>
        <authorList>
            <consortium name="DOE Joint Genome Institute"/>
            <person name="Aerts A."/>
            <person name="Atanasova L."/>
            <person name="Chenthamara K."/>
            <person name="Zhang J."/>
            <person name="Grujic M."/>
            <person name="Henrissat B."/>
            <person name="Kuo A."/>
            <person name="Salamov A."/>
            <person name="Lipzen A."/>
            <person name="Labutti K."/>
            <person name="Barry K."/>
            <person name="Miao Y."/>
            <person name="Rahimi M.J."/>
            <person name="Shen Q."/>
            <person name="Grigoriev I.V."/>
            <person name="Kubicek C.P."/>
            <person name="Druzhinina I.S."/>
        </authorList>
    </citation>
    <scope>NUCLEOTIDE SEQUENCE [LARGE SCALE GENOMIC DNA]</scope>
    <source>
        <strain evidence="2 3">ATCC 18648</strain>
    </source>
</reference>
<protein>
    <submittedName>
        <fullName evidence="2">Uncharacterized protein</fullName>
    </submittedName>
</protein>
<feature type="region of interest" description="Disordered" evidence="1">
    <location>
        <begin position="132"/>
        <end position="167"/>
    </location>
</feature>
<dbReference type="OrthoDB" id="4900620at2759"/>
<dbReference type="EMBL" id="KZ679127">
    <property type="protein sequence ID" value="PTB80577.1"/>
    <property type="molecule type" value="Genomic_DNA"/>
</dbReference>
<gene>
    <name evidence="2" type="ORF">M440DRAFT_1428226</name>
</gene>
<dbReference type="STRING" id="983965.A0A2T4CG83"/>
<proteinExistence type="predicted"/>
<evidence type="ECO:0000313" key="3">
    <source>
        <dbReference type="Proteomes" id="UP000240760"/>
    </source>
</evidence>
<dbReference type="Proteomes" id="UP000240760">
    <property type="component" value="Unassembled WGS sequence"/>
</dbReference>
<keyword evidence="3" id="KW-1185">Reference proteome</keyword>
<evidence type="ECO:0000256" key="1">
    <source>
        <dbReference type="SAM" id="MobiDB-lite"/>
    </source>
</evidence>
<organism evidence="2 3">
    <name type="scientific">Trichoderma longibrachiatum ATCC 18648</name>
    <dbReference type="NCBI Taxonomy" id="983965"/>
    <lineage>
        <taxon>Eukaryota</taxon>
        <taxon>Fungi</taxon>
        <taxon>Dikarya</taxon>
        <taxon>Ascomycota</taxon>
        <taxon>Pezizomycotina</taxon>
        <taxon>Sordariomycetes</taxon>
        <taxon>Hypocreomycetidae</taxon>
        <taxon>Hypocreales</taxon>
        <taxon>Hypocreaceae</taxon>
        <taxon>Trichoderma</taxon>
    </lineage>
</organism>